<evidence type="ECO:0000256" key="2">
    <source>
        <dbReference type="ARBA" id="ARBA00022475"/>
    </source>
</evidence>
<evidence type="ECO:0000256" key="6">
    <source>
        <dbReference type="SAM" id="Phobius"/>
    </source>
</evidence>
<feature type="transmembrane region" description="Helical" evidence="6">
    <location>
        <begin position="427"/>
        <end position="450"/>
    </location>
</feature>
<dbReference type="EMBL" id="FNIT01000003">
    <property type="protein sequence ID" value="SDO11461.1"/>
    <property type="molecule type" value="Genomic_DNA"/>
</dbReference>
<sequence>MSAPQQHMQARSILNPFLVTYRHRVVTTANDLLDLEAKARSAFALWPISMGFGIAAFYADQFIVPVSVLLCGLVSAVIAIACYRSRPSIHLMGIVVLGLLAGQGLAHVEVSRTKTTIISGDATTRIVGRVLGRETDDRGRQRYNLRLISTDRPTLSRPPERVRILVSARHTPLAIGSLYHGLVRLRPPAGPAYPGGHDFSFAPYFDGLGAYGFALGVPNSSLTTTLTVSDHLTRLRLSMGERIRDELPGAVGAVASALITGERAGIPQAIEDDLRATSLAHILSISGFHMSLVAGFCMVAVRCLLACFPSVALRWPIRKVAAFAALVATTFYLLLSGDNAATVRSFIMITLMLGAVLIDRPSLTLRNVALAAVIVMVLTPHAVLTATFQMSFAATAALVGAFGAYARWRSGEEAQGARTERSVFQSIYLALAAAALSAIIAGMATAPYGVYQFQRVAPFGLVANLVATPIFSFWVMPLALVSALAMPFGLERIPLTGMGYGLELSFVLARHLATWLPDQATGRISTASLLLFTLAILALSFCASRLRWSCIPLALAAVMYLPPKAEPEAVLFEDGRQLALLMPSGILQTPSNRPNRFVTEQWLRVFSLVPGRNTSPSFLCSGGICRAETRSGVRISWTDDWRNWPAVCEDADVAIVARAIRSTECPDGGLLVTLRSLRLSGSLAISKNSAGVTIEPSVDPDRQPWNAHRREPWPEFWRRSDATTARTITLSDTVGSSQRDALEP</sequence>
<feature type="transmembrane region" description="Helical" evidence="6">
    <location>
        <begin position="456"/>
        <end position="481"/>
    </location>
</feature>
<feature type="transmembrane region" description="Helical" evidence="6">
    <location>
        <begin position="317"/>
        <end position="335"/>
    </location>
</feature>
<dbReference type="PANTHER" id="PTHR30619">
    <property type="entry name" value="DNA INTERNALIZATION/COMPETENCE PROTEIN COMEC/REC2"/>
    <property type="match status" value="1"/>
</dbReference>
<keyword evidence="4 6" id="KW-1133">Transmembrane helix</keyword>
<feature type="domain" description="DUF4131" evidence="8">
    <location>
        <begin position="67"/>
        <end position="199"/>
    </location>
</feature>
<dbReference type="PANTHER" id="PTHR30619:SF1">
    <property type="entry name" value="RECOMBINATION PROTEIN 2"/>
    <property type="match status" value="1"/>
</dbReference>
<dbReference type="Proteomes" id="UP000198793">
    <property type="component" value="Unassembled WGS sequence"/>
</dbReference>
<keyword evidence="2" id="KW-1003">Cell membrane</keyword>
<evidence type="ECO:0000313" key="10">
    <source>
        <dbReference type="Proteomes" id="UP000198793"/>
    </source>
</evidence>
<comment type="subcellular location">
    <subcellularLocation>
        <location evidence="1">Cell membrane</location>
        <topology evidence="1">Multi-pass membrane protein</topology>
    </subcellularLocation>
</comment>
<keyword evidence="10" id="KW-1185">Reference proteome</keyword>
<feature type="transmembrane region" description="Helical" evidence="6">
    <location>
        <begin position="390"/>
        <end position="406"/>
    </location>
</feature>
<name>A0A1H0GXP4_9HYPH</name>
<feature type="transmembrane region" description="Helical" evidence="6">
    <location>
        <begin position="90"/>
        <end position="108"/>
    </location>
</feature>
<evidence type="ECO:0000256" key="4">
    <source>
        <dbReference type="ARBA" id="ARBA00022989"/>
    </source>
</evidence>
<dbReference type="InterPro" id="IPR004477">
    <property type="entry name" value="ComEC_N"/>
</dbReference>
<evidence type="ECO:0000259" key="8">
    <source>
        <dbReference type="Pfam" id="PF13567"/>
    </source>
</evidence>
<feature type="transmembrane region" description="Helical" evidence="6">
    <location>
        <begin position="282"/>
        <end position="305"/>
    </location>
</feature>
<reference evidence="9 10" key="1">
    <citation type="submission" date="2016-10" db="EMBL/GenBank/DDBJ databases">
        <authorList>
            <person name="de Groot N.N."/>
        </authorList>
    </citation>
    <scope>NUCLEOTIDE SEQUENCE [LARGE SCALE GENOMIC DNA]</scope>
    <source>
        <strain evidence="10">L7-484,KACC 16230,DSM 25025</strain>
    </source>
</reference>
<dbReference type="GO" id="GO:0005886">
    <property type="term" value="C:plasma membrane"/>
    <property type="evidence" value="ECO:0007669"/>
    <property type="project" value="UniProtKB-SubCell"/>
</dbReference>
<dbReference type="OrthoDB" id="9790149at2"/>
<organism evidence="9 10">
    <name type="scientific">Aureimonas jatrophae</name>
    <dbReference type="NCBI Taxonomy" id="1166073"/>
    <lineage>
        <taxon>Bacteria</taxon>
        <taxon>Pseudomonadati</taxon>
        <taxon>Pseudomonadota</taxon>
        <taxon>Alphaproteobacteria</taxon>
        <taxon>Hyphomicrobiales</taxon>
        <taxon>Aurantimonadaceae</taxon>
        <taxon>Aureimonas</taxon>
    </lineage>
</organism>
<keyword evidence="3 6" id="KW-0812">Transmembrane</keyword>
<dbReference type="Pfam" id="PF03772">
    <property type="entry name" value="Competence"/>
    <property type="match status" value="1"/>
</dbReference>
<proteinExistence type="predicted"/>
<dbReference type="RefSeq" id="WP_139183975.1">
    <property type="nucleotide sequence ID" value="NZ_FNIT01000003.1"/>
</dbReference>
<dbReference type="NCBIfam" id="TIGR00360">
    <property type="entry name" value="ComEC_N-term"/>
    <property type="match status" value="1"/>
</dbReference>
<feature type="transmembrane region" description="Helical" evidence="6">
    <location>
        <begin position="524"/>
        <end position="543"/>
    </location>
</feature>
<feature type="transmembrane region" description="Helical" evidence="6">
    <location>
        <begin position="65"/>
        <end position="83"/>
    </location>
</feature>
<dbReference type="Pfam" id="PF13567">
    <property type="entry name" value="DUF4131"/>
    <property type="match status" value="1"/>
</dbReference>
<evidence type="ECO:0000313" key="9">
    <source>
        <dbReference type="EMBL" id="SDO11461.1"/>
    </source>
</evidence>
<protein>
    <submittedName>
        <fullName evidence="9">Competence protein ComEC</fullName>
    </submittedName>
</protein>
<feature type="transmembrane region" description="Helical" evidence="6">
    <location>
        <begin position="42"/>
        <end position="59"/>
    </location>
</feature>
<evidence type="ECO:0000256" key="1">
    <source>
        <dbReference type="ARBA" id="ARBA00004651"/>
    </source>
</evidence>
<gene>
    <name evidence="9" type="ORF">SAMN05192530_103397</name>
</gene>
<evidence type="ECO:0000259" key="7">
    <source>
        <dbReference type="Pfam" id="PF03772"/>
    </source>
</evidence>
<feature type="domain" description="ComEC/Rec2-related protein" evidence="7">
    <location>
        <begin position="258"/>
        <end position="542"/>
    </location>
</feature>
<dbReference type="InterPro" id="IPR052159">
    <property type="entry name" value="Competence_DNA_uptake"/>
</dbReference>
<keyword evidence="5 6" id="KW-0472">Membrane</keyword>
<feature type="transmembrane region" description="Helical" evidence="6">
    <location>
        <begin position="493"/>
        <end position="512"/>
    </location>
</feature>
<dbReference type="InterPro" id="IPR025405">
    <property type="entry name" value="DUF4131"/>
</dbReference>
<evidence type="ECO:0000256" key="5">
    <source>
        <dbReference type="ARBA" id="ARBA00023136"/>
    </source>
</evidence>
<accession>A0A1H0GXP4</accession>
<feature type="transmembrane region" description="Helical" evidence="6">
    <location>
        <begin position="365"/>
        <end position="384"/>
    </location>
</feature>
<dbReference type="STRING" id="1166073.SAMN05192530_103397"/>
<evidence type="ECO:0000256" key="3">
    <source>
        <dbReference type="ARBA" id="ARBA00022692"/>
    </source>
</evidence>
<dbReference type="AlphaFoldDB" id="A0A1H0GXP4"/>
<feature type="transmembrane region" description="Helical" evidence="6">
    <location>
        <begin position="341"/>
        <end position="358"/>
    </location>
</feature>